<evidence type="ECO:0000313" key="10">
    <source>
        <dbReference type="EMBL" id="SCU83955.1"/>
    </source>
</evidence>
<feature type="transmembrane region" description="Helical" evidence="9">
    <location>
        <begin position="195"/>
        <end position="215"/>
    </location>
</feature>
<comment type="subcellular location">
    <subcellularLocation>
        <location evidence="1">Cell membrane</location>
        <topology evidence="1">Multi-pass membrane protein</topology>
    </subcellularLocation>
</comment>
<evidence type="ECO:0000256" key="9">
    <source>
        <dbReference type="SAM" id="Phobius"/>
    </source>
</evidence>
<dbReference type="AlphaFoldDB" id="A0A1K0IKR9"/>
<dbReference type="PANTHER" id="PTHR11795">
    <property type="entry name" value="BRANCHED-CHAIN AMINO ACID TRANSPORT SYSTEM PERMEASE PROTEIN LIVH"/>
    <property type="match status" value="1"/>
</dbReference>
<dbReference type="RefSeq" id="WP_340527629.1">
    <property type="nucleotide sequence ID" value="NZ_FMSH01000364.1"/>
</dbReference>
<evidence type="ECO:0000256" key="6">
    <source>
        <dbReference type="ARBA" id="ARBA00022989"/>
    </source>
</evidence>
<feature type="transmembrane region" description="Helical" evidence="9">
    <location>
        <begin position="65"/>
        <end position="86"/>
    </location>
</feature>
<proteinExistence type="inferred from homology"/>
<evidence type="ECO:0000256" key="3">
    <source>
        <dbReference type="ARBA" id="ARBA00022475"/>
    </source>
</evidence>
<name>A0A1K0IKR9_CUPNE</name>
<sequence length="295" mass="29658">MSTTLVFQAILSGITNGFVYALIGVGMAIIFKGTRIVNAMQGEFAVIGALVAVFALKALGLPYALAIAGGIAAGAASGLAIDVLFVRPMLRRGAGEESFLLLTIGLAFALSAAALYFGGRDSHLLPALGGEGVGELFGATAPVHALALIGIAVLLVGALRLFYTRTLTGLAMTAASLDPDGATTTGINVRRMRTYTFLLGGGFGAIAGVLVTPLLSMNYQMGIGLTLKGFAAAILGGLGNPLGAVAGGLLLGLAESLAVVGFPSGYRDVIALSILIVIMILLPNGVLGRAGRKGG</sequence>
<protein>
    <submittedName>
        <fullName evidence="10">ABC transporter permease</fullName>
    </submittedName>
</protein>
<keyword evidence="4 9" id="KW-0812">Transmembrane</keyword>
<dbReference type="CDD" id="cd06582">
    <property type="entry name" value="TM_PBP1_LivH_like"/>
    <property type="match status" value="1"/>
</dbReference>
<dbReference type="GO" id="GO:0005886">
    <property type="term" value="C:plasma membrane"/>
    <property type="evidence" value="ECO:0007669"/>
    <property type="project" value="UniProtKB-SubCell"/>
</dbReference>
<feature type="transmembrane region" description="Helical" evidence="9">
    <location>
        <begin position="98"/>
        <end position="119"/>
    </location>
</feature>
<dbReference type="GO" id="GO:0022857">
    <property type="term" value="F:transmembrane transporter activity"/>
    <property type="evidence" value="ECO:0007669"/>
    <property type="project" value="InterPro"/>
</dbReference>
<dbReference type="InterPro" id="IPR001851">
    <property type="entry name" value="ABC_transp_permease"/>
</dbReference>
<keyword evidence="2" id="KW-0813">Transport</keyword>
<keyword evidence="6 9" id="KW-1133">Transmembrane helix</keyword>
<feature type="transmembrane region" description="Helical" evidence="9">
    <location>
        <begin position="139"/>
        <end position="163"/>
    </location>
</feature>
<organism evidence="10">
    <name type="scientific">Cupriavidus necator</name>
    <name type="common">Alcaligenes eutrophus</name>
    <name type="synonym">Ralstonia eutropha</name>
    <dbReference type="NCBI Taxonomy" id="106590"/>
    <lineage>
        <taxon>Bacteria</taxon>
        <taxon>Pseudomonadati</taxon>
        <taxon>Pseudomonadota</taxon>
        <taxon>Betaproteobacteria</taxon>
        <taxon>Burkholderiales</taxon>
        <taxon>Burkholderiaceae</taxon>
        <taxon>Cupriavidus</taxon>
    </lineage>
</organism>
<keyword evidence="7 9" id="KW-0472">Membrane</keyword>
<keyword evidence="3" id="KW-1003">Cell membrane</keyword>
<reference evidence="10" key="1">
    <citation type="submission" date="2016-09" db="EMBL/GenBank/DDBJ databases">
        <authorList>
            <person name="Capua I."/>
            <person name="De Benedictis P."/>
            <person name="Joannis T."/>
            <person name="Lombin L.H."/>
            <person name="Cattoli G."/>
        </authorList>
    </citation>
    <scope>NUCLEOTIDE SEQUENCE</scope>
    <source>
        <strain evidence="10">B9</strain>
    </source>
</reference>
<gene>
    <name evidence="10" type="ORF">CNECB9_4260042</name>
</gene>
<evidence type="ECO:0000256" key="8">
    <source>
        <dbReference type="ARBA" id="ARBA00037998"/>
    </source>
</evidence>
<evidence type="ECO:0000256" key="4">
    <source>
        <dbReference type="ARBA" id="ARBA00022692"/>
    </source>
</evidence>
<dbReference type="Pfam" id="PF02653">
    <property type="entry name" value="BPD_transp_2"/>
    <property type="match status" value="1"/>
</dbReference>
<evidence type="ECO:0000256" key="5">
    <source>
        <dbReference type="ARBA" id="ARBA00022970"/>
    </source>
</evidence>
<keyword evidence="5" id="KW-0029">Amino-acid transport</keyword>
<evidence type="ECO:0000256" key="2">
    <source>
        <dbReference type="ARBA" id="ARBA00022448"/>
    </source>
</evidence>
<feature type="transmembrane region" description="Helical" evidence="9">
    <location>
        <begin position="269"/>
        <end position="287"/>
    </location>
</feature>
<dbReference type="InterPro" id="IPR052157">
    <property type="entry name" value="BCAA_transport_permease"/>
</dbReference>
<evidence type="ECO:0000256" key="7">
    <source>
        <dbReference type="ARBA" id="ARBA00023136"/>
    </source>
</evidence>
<feature type="transmembrane region" description="Helical" evidence="9">
    <location>
        <begin position="6"/>
        <end position="30"/>
    </location>
</feature>
<evidence type="ECO:0000256" key="1">
    <source>
        <dbReference type="ARBA" id="ARBA00004651"/>
    </source>
</evidence>
<accession>A0A1K0IKR9</accession>
<dbReference type="GO" id="GO:0006865">
    <property type="term" value="P:amino acid transport"/>
    <property type="evidence" value="ECO:0007669"/>
    <property type="project" value="UniProtKB-KW"/>
</dbReference>
<comment type="similarity">
    <text evidence="8">Belongs to the binding-protein-dependent transport system permease family. LivHM subfamily.</text>
</comment>
<dbReference type="EMBL" id="FMSH01000364">
    <property type="protein sequence ID" value="SCU83955.1"/>
    <property type="molecule type" value="Genomic_DNA"/>
</dbReference>
<dbReference type="PANTHER" id="PTHR11795:SF450">
    <property type="entry name" value="ABC TRANSPORTER PERMEASE PROTEIN"/>
    <property type="match status" value="1"/>
</dbReference>